<evidence type="ECO:0000313" key="5">
    <source>
        <dbReference type="Proteomes" id="UP000632195"/>
    </source>
</evidence>
<name>A0AA37BQH7_9ARCH</name>
<reference evidence="4" key="1">
    <citation type="journal article" date="2014" name="Int. J. Syst. Evol. Microbiol.">
        <title>Complete genome sequence of Corynebacterium casei LMG S-19264T (=DSM 44701T), isolated from a smear-ripened cheese.</title>
        <authorList>
            <consortium name="US DOE Joint Genome Institute (JGI-PGF)"/>
            <person name="Walter F."/>
            <person name="Albersmeier A."/>
            <person name="Kalinowski J."/>
            <person name="Ruckert C."/>
        </authorList>
    </citation>
    <scope>NUCLEOTIDE SEQUENCE</scope>
    <source>
        <strain evidence="4">JCM 13583</strain>
    </source>
</reference>
<dbReference type="EMBL" id="BMNY01000001">
    <property type="protein sequence ID" value="GGM70664.1"/>
    <property type="molecule type" value="Genomic_DNA"/>
</dbReference>
<protein>
    <submittedName>
        <fullName evidence="4">Glucoamylase</fullName>
    </submittedName>
</protein>
<dbReference type="RefSeq" id="WP_229657464.1">
    <property type="nucleotide sequence ID" value="NZ_BMNY01000001.1"/>
</dbReference>
<dbReference type="Gene3D" id="1.50.10.10">
    <property type="match status" value="1"/>
</dbReference>
<evidence type="ECO:0000256" key="1">
    <source>
        <dbReference type="ARBA" id="ARBA00006188"/>
    </source>
</evidence>
<dbReference type="GO" id="GO:0004553">
    <property type="term" value="F:hydrolase activity, hydrolyzing O-glycosyl compounds"/>
    <property type="evidence" value="ECO:0007669"/>
    <property type="project" value="TreeGrafter"/>
</dbReference>
<comment type="caution">
    <text evidence="4">The sequence shown here is derived from an EMBL/GenBank/DDBJ whole genome shotgun (WGS) entry which is preliminary data.</text>
</comment>
<gene>
    <name evidence="4" type="ORF">GCM10007108_05860</name>
</gene>
<dbReference type="InterPro" id="IPR045582">
    <property type="entry name" value="Trehalase-like_N"/>
</dbReference>
<dbReference type="Pfam" id="PF19291">
    <property type="entry name" value="TREH_N"/>
    <property type="match status" value="1"/>
</dbReference>
<evidence type="ECO:0000259" key="3">
    <source>
        <dbReference type="Pfam" id="PF19291"/>
    </source>
</evidence>
<dbReference type="SUPFAM" id="SSF48208">
    <property type="entry name" value="Six-hairpin glycosidases"/>
    <property type="match status" value="1"/>
</dbReference>
<dbReference type="PANTHER" id="PTHR31616:SF0">
    <property type="entry name" value="GLUCAN 1,4-ALPHA-GLUCOSIDASE"/>
    <property type="match status" value="1"/>
</dbReference>
<evidence type="ECO:0000259" key="2">
    <source>
        <dbReference type="Pfam" id="PF00723"/>
    </source>
</evidence>
<sequence>MGFRGLTPYDEIDVDGFTKIGNHGMIANNRSAALVSMNGTIDWACLPNFNSPPVFFSILDRKKGGYFRITPLDTSNLYVHQSYKDFTNVLITEFVRNNKVILRITDFMPTSEYSTISFPEIHRLVETLSEEVDVEVSFKVAFDYGRKSARIEERKHGYVFKDTRESVGLALPFKLERFNDRLSGTLHLPRRSANWFVALHGVDHIGKISDYKSYERLEETVNYWQKWCNQSTYNGLYHGDVIRSALTLKGLFYEPTGLMVAAPTTSLPECVGGERNWDYRYTWIRDTAYVIEALAMIGYKREATKFLYDLMHIIEREGRIRTIYSINEDSNLNEEELDLEGYRFSRPVRIGNKASEQLQLDEYGSIINAVYHLHKIGGLINSYLWDFVGETLDKISKIWRNPDSSIWEFRTEPKHYVYSKLMCWVAFTRAIEMGREEGFSGPYRKWKATADEIKEDILRNGYDPELNSFTQYYGSKSVDAALLRIPMVGFLPPDDPRITGTVERIEKELMVRNFLFKRYTEDDGFACPDNPFLLLSFWYVEDLIILNRVEEAKEVFESLLDKANVLGLFSEEVDLNTGELIGNFPQAITHLGVIRVATKLNEVLKRKNGKSGNSIDTRKIIDFSRYY</sequence>
<dbReference type="InterPro" id="IPR012341">
    <property type="entry name" value="6hp_glycosidase-like_sf"/>
</dbReference>
<dbReference type="PANTHER" id="PTHR31616">
    <property type="entry name" value="TREHALASE"/>
    <property type="match status" value="1"/>
</dbReference>
<proteinExistence type="inferred from homology"/>
<feature type="domain" description="Trehalase-like N-terminal" evidence="3">
    <location>
        <begin position="18"/>
        <end position="170"/>
    </location>
</feature>
<comment type="similarity">
    <text evidence="1">Belongs to the glycosyl hydrolase 15 family.</text>
</comment>
<dbReference type="InterPro" id="IPR008928">
    <property type="entry name" value="6-hairpin_glycosidase_sf"/>
</dbReference>
<accession>A0AA37BQH7</accession>
<reference evidence="4" key="2">
    <citation type="submission" date="2022-09" db="EMBL/GenBank/DDBJ databases">
        <authorList>
            <person name="Sun Q."/>
            <person name="Ohkuma M."/>
        </authorList>
    </citation>
    <scope>NUCLEOTIDE SEQUENCE</scope>
    <source>
        <strain evidence="4">JCM 13583</strain>
    </source>
</reference>
<organism evidence="4 5">
    <name type="scientific">Thermogymnomonas acidicola</name>
    <dbReference type="NCBI Taxonomy" id="399579"/>
    <lineage>
        <taxon>Archaea</taxon>
        <taxon>Methanobacteriati</taxon>
        <taxon>Thermoplasmatota</taxon>
        <taxon>Thermoplasmata</taxon>
        <taxon>Thermoplasmatales</taxon>
        <taxon>Thermogymnomonas</taxon>
    </lineage>
</organism>
<dbReference type="AlphaFoldDB" id="A0AA37BQH7"/>
<dbReference type="Pfam" id="PF00723">
    <property type="entry name" value="Glyco_hydro_15"/>
    <property type="match status" value="1"/>
</dbReference>
<feature type="domain" description="GH15-like" evidence="2">
    <location>
        <begin position="240"/>
        <end position="597"/>
    </location>
</feature>
<dbReference type="Proteomes" id="UP000632195">
    <property type="component" value="Unassembled WGS sequence"/>
</dbReference>
<keyword evidence="5" id="KW-1185">Reference proteome</keyword>
<evidence type="ECO:0000313" key="4">
    <source>
        <dbReference type="EMBL" id="GGM70664.1"/>
    </source>
</evidence>
<dbReference type="InterPro" id="IPR011613">
    <property type="entry name" value="GH15-like"/>
</dbReference>
<dbReference type="GO" id="GO:0005975">
    <property type="term" value="P:carbohydrate metabolic process"/>
    <property type="evidence" value="ECO:0007669"/>
    <property type="project" value="InterPro"/>
</dbReference>